<evidence type="ECO:0008006" key="4">
    <source>
        <dbReference type="Google" id="ProtNLM"/>
    </source>
</evidence>
<evidence type="ECO:0000313" key="2">
    <source>
        <dbReference type="EMBL" id="OUL56545.1"/>
    </source>
</evidence>
<evidence type="ECO:0000256" key="1">
    <source>
        <dbReference type="ARBA" id="ARBA00007613"/>
    </source>
</evidence>
<keyword evidence="3" id="KW-1185">Reference proteome</keyword>
<dbReference type="Proteomes" id="UP000194841">
    <property type="component" value="Unassembled WGS sequence"/>
</dbReference>
<dbReference type="PANTHER" id="PTHR30203">
    <property type="entry name" value="OUTER MEMBRANE CATION EFFLUX PROTEIN"/>
    <property type="match status" value="1"/>
</dbReference>
<proteinExistence type="inferred from homology"/>
<dbReference type="SUPFAM" id="SSF56954">
    <property type="entry name" value="Outer membrane efflux proteins (OEP)"/>
    <property type="match status" value="1"/>
</dbReference>
<accession>A0A244CLT1</accession>
<protein>
    <recommendedName>
        <fullName evidence="4">Transporter</fullName>
    </recommendedName>
</protein>
<dbReference type="Gene3D" id="2.20.200.10">
    <property type="entry name" value="Outer membrane efflux proteins (OEP)"/>
    <property type="match status" value="1"/>
</dbReference>
<comment type="similarity">
    <text evidence="1">Belongs to the outer membrane factor (OMF) (TC 1.B.17) family.</text>
</comment>
<dbReference type="Pfam" id="PF02321">
    <property type="entry name" value="OEP"/>
    <property type="match status" value="1"/>
</dbReference>
<dbReference type="OrthoDB" id="9770517at2"/>
<dbReference type="AlphaFoldDB" id="A0A244CLT1"/>
<dbReference type="EMBL" id="MWPV01000006">
    <property type="protein sequence ID" value="OUL56545.1"/>
    <property type="molecule type" value="Genomic_DNA"/>
</dbReference>
<name>A0A244CLT1_PSEDV</name>
<dbReference type="InterPro" id="IPR010131">
    <property type="entry name" value="MdtP/NodT-like"/>
</dbReference>
<comment type="caution">
    <text evidence="2">The sequence shown here is derived from an EMBL/GenBank/DDBJ whole genome shotgun (WGS) entry which is preliminary data.</text>
</comment>
<sequence>MPIFGLDITGPIFNAGKNRANLSAAEQRAYQAQLHYEHTVLSALHEVSNSLASFESSKAIFSAQRSLVYSSKEYLRLAQLRYRNGVASSLDLMDAQR</sequence>
<reference evidence="2 3" key="1">
    <citation type="submission" date="2017-02" db="EMBL/GenBank/DDBJ databases">
        <title>Pseudoalteromonas ulvae TC14 Genome.</title>
        <authorList>
            <person name="Molmeret M."/>
        </authorList>
    </citation>
    <scope>NUCLEOTIDE SEQUENCE [LARGE SCALE GENOMIC DNA]</scope>
    <source>
        <strain evidence="2">TC14</strain>
    </source>
</reference>
<organism evidence="2 3">
    <name type="scientific">Pseudoalteromonas ulvae</name>
    <dbReference type="NCBI Taxonomy" id="107327"/>
    <lineage>
        <taxon>Bacteria</taxon>
        <taxon>Pseudomonadati</taxon>
        <taxon>Pseudomonadota</taxon>
        <taxon>Gammaproteobacteria</taxon>
        <taxon>Alteromonadales</taxon>
        <taxon>Pseudoalteromonadaceae</taxon>
        <taxon>Pseudoalteromonas</taxon>
    </lineage>
</organism>
<dbReference type="Gene3D" id="1.20.1600.10">
    <property type="entry name" value="Outer membrane efflux proteins (OEP)"/>
    <property type="match status" value="1"/>
</dbReference>
<evidence type="ECO:0000313" key="3">
    <source>
        <dbReference type="Proteomes" id="UP000194841"/>
    </source>
</evidence>
<dbReference type="InterPro" id="IPR003423">
    <property type="entry name" value="OMP_efflux"/>
</dbReference>
<gene>
    <name evidence="2" type="ORF">B1199_17960</name>
</gene>
<dbReference type="GO" id="GO:0015562">
    <property type="term" value="F:efflux transmembrane transporter activity"/>
    <property type="evidence" value="ECO:0007669"/>
    <property type="project" value="InterPro"/>
</dbReference>
<dbReference type="PANTHER" id="PTHR30203:SF33">
    <property type="entry name" value="BLR4455 PROTEIN"/>
    <property type="match status" value="1"/>
</dbReference>